<dbReference type="SUPFAM" id="SSF56112">
    <property type="entry name" value="Protein kinase-like (PK-like)"/>
    <property type="match status" value="1"/>
</dbReference>
<dbReference type="InterPro" id="IPR011009">
    <property type="entry name" value="Kinase-like_dom_sf"/>
</dbReference>
<accession>A0A3A9K9R2</accession>
<feature type="domain" description="Aminoglycoside phosphotransferase" evidence="1">
    <location>
        <begin position="164"/>
        <end position="219"/>
    </location>
</feature>
<comment type="caution">
    <text evidence="2">The sequence shown here is derived from an EMBL/GenBank/DDBJ whole genome shotgun (WGS) entry which is preliminary data.</text>
</comment>
<protein>
    <submittedName>
        <fullName evidence="2">Aminoglycoside phosphotransferase</fullName>
    </submittedName>
</protein>
<reference evidence="2 3" key="1">
    <citation type="submission" date="2017-10" db="EMBL/GenBank/DDBJ databases">
        <title>Bacillus sp. nov., a halophilic bacterium isolated from a Keqin Lake.</title>
        <authorList>
            <person name="Wang H."/>
        </authorList>
    </citation>
    <scope>NUCLEOTIDE SEQUENCE [LARGE SCALE GENOMIC DNA]</scope>
    <source>
        <strain evidence="2 3">KCTC 13187</strain>
    </source>
</reference>
<keyword evidence="2" id="KW-0808">Transferase</keyword>
<dbReference type="OrthoDB" id="2363646at2"/>
<dbReference type="InterPro" id="IPR002575">
    <property type="entry name" value="Aminoglycoside_PTrfase"/>
</dbReference>
<evidence type="ECO:0000313" key="2">
    <source>
        <dbReference type="EMBL" id="RKL69247.1"/>
    </source>
</evidence>
<dbReference type="RefSeq" id="WP_110936114.1">
    <property type="nucleotide sequence ID" value="NZ_KZ614146.1"/>
</dbReference>
<keyword evidence="3" id="KW-1185">Reference proteome</keyword>
<dbReference type="AlphaFoldDB" id="A0A3A9K9R2"/>
<sequence length="298" mass="34308">MDIQKIINELFYNGIIHSNTITFEELNGGTSSKLYLLERSGTENCVVKMNDPQVLKSEVLYLDSYKKINLLPNLLYVEQSYKYIVYSYIAGDTDQVRNDKSYILHKLVLELINNYTTVPTSNRWGWEDDSAETWPDFLLNEGNEAKTILGTLLKNEDYILIDHLIKSPKRIPLNEEPFLLHGDCGIHNFIFNNAQLSGVIDPTPLLGLPLYDLIYAFCSSPDDLSKQTIEYAANHLVTKWDGKEQHLYEEVLIGLFLRLATCMKHHPSDLEDYLKAWSYWKTIVRNSCNTTEGRSTEP</sequence>
<name>A0A3A9K9R2_9BACI</name>
<organism evidence="2 3">
    <name type="scientific">Salipaludibacillus neizhouensis</name>
    <dbReference type="NCBI Taxonomy" id="885475"/>
    <lineage>
        <taxon>Bacteria</taxon>
        <taxon>Bacillati</taxon>
        <taxon>Bacillota</taxon>
        <taxon>Bacilli</taxon>
        <taxon>Bacillales</taxon>
        <taxon>Bacillaceae</taxon>
    </lineage>
</organism>
<evidence type="ECO:0000313" key="3">
    <source>
        <dbReference type="Proteomes" id="UP000281498"/>
    </source>
</evidence>
<evidence type="ECO:0000259" key="1">
    <source>
        <dbReference type="Pfam" id="PF01636"/>
    </source>
</evidence>
<proteinExistence type="predicted"/>
<dbReference type="GO" id="GO:0016740">
    <property type="term" value="F:transferase activity"/>
    <property type="evidence" value="ECO:0007669"/>
    <property type="project" value="UniProtKB-KW"/>
</dbReference>
<dbReference type="Pfam" id="PF01636">
    <property type="entry name" value="APH"/>
    <property type="match status" value="1"/>
</dbReference>
<dbReference type="Gene3D" id="3.90.1200.10">
    <property type="match status" value="1"/>
</dbReference>
<dbReference type="EMBL" id="PDOE01000001">
    <property type="protein sequence ID" value="RKL69247.1"/>
    <property type="molecule type" value="Genomic_DNA"/>
</dbReference>
<gene>
    <name evidence="2" type="ORF">CR203_04250</name>
</gene>
<dbReference type="Proteomes" id="UP000281498">
    <property type="component" value="Unassembled WGS sequence"/>
</dbReference>